<organism evidence="2 3">
    <name type="scientific">Neokomagataea tanensis NBRC 106556</name>
    <dbReference type="NCBI Taxonomy" id="1223519"/>
    <lineage>
        <taxon>Bacteria</taxon>
        <taxon>Pseudomonadati</taxon>
        <taxon>Pseudomonadota</taxon>
        <taxon>Alphaproteobacteria</taxon>
        <taxon>Acetobacterales</taxon>
        <taxon>Acetobacteraceae</taxon>
        <taxon>Neokomagataea</taxon>
    </lineage>
</organism>
<name>A0ABQ0QFZ7_9PROT</name>
<gene>
    <name evidence="2" type="ORF">AA106556_0075</name>
</gene>
<evidence type="ECO:0000313" key="2">
    <source>
        <dbReference type="EMBL" id="GBR43395.1"/>
    </source>
</evidence>
<dbReference type="InterPro" id="IPR007076">
    <property type="entry name" value="TfoX_N"/>
</dbReference>
<reference evidence="2" key="1">
    <citation type="submission" date="2013-04" db="EMBL/GenBank/DDBJ databases">
        <title>The genome sequencing project of 58 acetic acid bacteria.</title>
        <authorList>
            <person name="Okamoto-Kainuma A."/>
            <person name="Ishikawa M."/>
            <person name="Umino S."/>
            <person name="Koizumi Y."/>
            <person name="Shiwa Y."/>
            <person name="Yoshikawa H."/>
            <person name="Matsutani M."/>
            <person name="Matsushita K."/>
        </authorList>
    </citation>
    <scope>NUCLEOTIDE SEQUENCE</scope>
    <source>
        <strain evidence="2">NBRC 106556</strain>
    </source>
</reference>
<dbReference type="Proteomes" id="UP001062443">
    <property type="component" value="Unassembled WGS sequence"/>
</dbReference>
<keyword evidence="3" id="KW-1185">Reference proteome</keyword>
<dbReference type="Gene3D" id="3.30.1460.30">
    <property type="entry name" value="YgaC/TfoX-N like chaperone"/>
    <property type="match status" value="1"/>
</dbReference>
<feature type="domain" description="TfoX N-terminal" evidence="1">
    <location>
        <begin position="20"/>
        <end position="103"/>
    </location>
</feature>
<sequence>MYDPVQLQKVLKEELFAECEITFKPMFGGIMAYSFERVFASLSNVGLALKFNGKDHQEFLSVPGSKMLQYEPDSAPSKSYIVVPESMLSNPDILKLWVVRCLSKLPSKKK</sequence>
<evidence type="ECO:0000313" key="3">
    <source>
        <dbReference type="Proteomes" id="UP001062443"/>
    </source>
</evidence>
<comment type="caution">
    <text evidence="2">The sequence shown here is derived from an EMBL/GenBank/DDBJ whole genome shotgun (WGS) entry which is preliminary data.</text>
</comment>
<dbReference type="SUPFAM" id="SSF159894">
    <property type="entry name" value="YgaC/TfoX-N like"/>
    <property type="match status" value="1"/>
</dbReference>
<dbReference type="EMBL" id="BAQB01000001">
    <property type="protein sequence ID" value="GBR43395.1"/>
    <property type="molecule type" value="Genomic_DNA"/>
</dbReference>
<protein>
    <recommendedName>
        <fullName evidence="1">TfoX N-terminal domain-containing protein</fullName>
    </recommendedName>
</protein>
<proteinExistence type="predicted"/>
<accession>A0ABQ0QFZ7</accession>
<dbReference type="Pfam" id="PF04993">
    <property type="entry name" value="TfoX_N"/>
    <property type="match status" value="1"/>
</dbReference>
<dbReference type="RefSeq" id="WP_068167724.1">
    <property type="nucleotide sequence ID" value="NZ_BAQB01000001.1"/>
</dbReference>
<evidence type="ECO:0000259" key="1">
    <source>
        <dbReference type="Pfam" id="PF04993"/>
    </source>
</evidence>